<dbReference type="Proteomes" id="UP000466794">
    <property type="component" value="Unassembled WGS sequence"/>
</dbReference>
<evidence type="ECO:0000313" key="4">
    <source>
        <dbReference type="EMBL" id="MVU81323.1"/>
    </source>
</evidence>
<dbReference type="SUPFAM" id="SSF47336">
    <property type="entry name" value="ACP-like"/>
    <property type="match status" value="1"/>
</dbReference>
<dbReference type="AlphaFoldDB" id="A0A7K1V3W5"/>
<dbReference type="InterPro" id="IPR009081">
    <property type="entry name" value="PP-bd_ACP"/>
</dbReference>
<keyword evidence="2" id="KW-0597">Phosphoprotein</keyword>
<evidence type="ECO:0000313" key="5">
    <source>
        <dbReference type="Proteomes" id="UP000466794"/>
    </source>
</evidence>
<keyword evidence="5" id="KW-1185">Reference proteome</keyword>
<evidence type="ECO:0000256" key="1">
    <source>
        <dbReference type="ARBA" id="ARBA00022450"/>
    </source>
</evidence>
<proteinExistence type="predicted"/>
<name>A0A7K1V3W5_9NOCA</name>
<dbReference type="Gene3D" id="1.10.1200.10">
    <property type="entry name" value="ACP-like"/>
    <property type="match status" value="1"/>
</dbReference>
<feature type="domain" description="Carrier" evidence="3">
    <location>
        <begin position="8"/>
        <end position="82"/>
    </location>
</feature>
<dbReference type="EMBL" id="WRPP01000006">
    <property type="protein sequence ID" value="MVU81323.1"/>
    <property type="molecule type" value="Genomic_DNA"/>
</dbReference>
<evidence type="ECO:0000259" key="3">
    <source>
        <dbReference type="PROSITE" id="PS50075"/>
    </source>
</evidence>
<sequence>MTVSFDLEALRNILRACAGEPDGIDLASDIGEMTFEDLGYDSIALMETAASVEREFGIAIADDDLVDIETPTAFVDWVRDRLDRTAVVAGESR</sequence>
<dbReference type="PROSITE" id="PS50075">
    <property type="entry name" value="CARRIER"/>
    <property type="match status" value="1"/>
</dbReference>
<dbReference type="PROSITE" id="PS00012">
    <property type="entry name" value="PHOSPHOPANTETHEINE"/>
    <property type="match status" value="1"/>
</dbReference>
<evidence type="ECO:0000256" key="2">
    <source>
        <dbReference type="ARBA" id="ARBA00022553"/>
    </source>
</evidence>
<keyword evidence="1" id="KW-0596">Phosphopantetheine</keyword>
<dbReference type="InterPro" id="IPR036736">
    <property type="entry name" value="ACP-like_sf"/>
</dbReference>
<comment type="caution">
    <text evidence="4">The sequence shown here is derived from an EMBL/GenBank/DDBJ whole genome shotgun (WGS) entry which is preliminary data.</text>
</comment>
<dbReference type="InterPro" id="IPR006162">
    <property type="entry name" value="Ppantetheine_attach_site"/>
</dbReference>
<accession>A0A7K1V3W5</accession>
<reference evidence="4 5" key="1">
    <citation type="submission" date="2019-12" db="EMBL/GenBank/DDBJ databases">
        <title>Nocardia sp. nov. ET3-3 isolated from soil.</title>
        <authorList>
            <person name="Kanchanasin P."/>
            <person name="Tanasupawat S."/>
            <person name="Yuki M."/>
            <person name="Kudo T."/>
        </authorList>
    </citation>
    <scope>NUCLEOTIDE SEQUENCE [LARGE SCALE GENOMIC DNA]</scope>
    <source>
        <strain evidence="4 5">ET3-3</strain>
    </source>
</reference>
<protein>
    <submittedName>
        <fullName evidence="4">Actinorhodin polyketide synthase</fullName>
    </submittedName>
</protein>
<dbReference type="GO" id="GO:0031177">
    <property type="term" value="F:phosphopantetheine binding"/>
    <property type="evidence" value="ECO:0007669"/>
    <property type="project" value="InterPro"/>
</dbReference>
<dbReference type="Pfam" id="PF00550">
    <property type="entry name" value="PP-binding"/>
    <property type="match status" value="1"/>
</dbReference>
<organism evidence="4 5">
    <name type="scientific">Nocardia terrae</name>
    <dbReference type="NCBI Taxonomy" id="2675851"/>
    <lineage>
        <taxon>Bacteria</taxon>
        <taxon>Bacillati</taxon>
        <taxon>Actinomycetota</taxon>
        <taxon>Actinomycetes</taxon>
        <taxon>Mycobacteriales</taxon>
        <taxon>Nocardiaceae</taxon>
        <taxon>Nocardia</taxon>
    </lineage>
</organism>
<dbReference type="InterPro" id="IPR020806">
    <property type="entry name" value="PKS_PP-bd"/>
</dbReference>
<gene>
    <name evidence="4" type="ORF">GPX89_29285</name>
</gene>
<dbReference type="SMART" id="SM00823">
    <property type="entry name" value="PKS_PP"/>
    <property type="match status" value="1"/>
</dbReference>
<dbReference type="RefSeq" id="WP_157390920.1">
    <property type="nucleotide sequence ID" value="NZ_WRPP01000006.1"/>
</dbReference>